<dbReference type="PROSITE" id="PS50263">
    <property type="entry name" value="CN_HYDROLASE"/>
    <property type="match status" value="1"/>
</dbReference>
<dbReference type="PROSITE" id="PS51186">
    <property type="entry name" value="GNAT"/>
    <property type="match status" value="1"/>
</dbReference>
<organism evidence="4 5">
    <name type="scientific">Allopontixanthobacter sediminis</name>
    <dbReference type="NCBI Taxonomy" id="1689985"/>
    <lineage>
        <taxon>Bacteria</taxon>
        <taxon>Pseudomonadati</taxon>
        <taxon>Pseudomonadota</taxon>
        <taxon>Alphaproteobacteria</taxon>
        <taxon>Sphingomonadales</taxon>
        <taxon>Erythrobacteraceae</taxon>
        <taxon>Allopontixanthobacter</taxon>
    </lineage>
</organism>
<dbReference type="PANTHER" id="PTHR23088">
    <property type="entry name" value="NITRILASE-RELATED"/>
    <property type="match status" value="1"/>
</dbReference>
<evidence type="ECO:0000256" key="1">
    <source>
        <dbReference type="SAM" id="MobiDB-lite"/>
    </source>
</evidence>
<dbReference type="Pfam" id="PF00795">
    <property type="entry name" value="CN_hydrolase"/>
    <property type="match status" value="1"/>
</dbReference>
<dbReference type="InterPro" id="IPR003010">
    <property type="entry name" value="C-N_Hydrolase"/>
</dbReference>
<gene>
    <name evidence="4" type="ORF">GRI65_02635</name>
</gene>
<evidence type="ECO:0000259" key="3">
    <source>
        <dbReference type="PROSITE" id="PS51186"/>
    </source>
</evidence>
<feature type="domain" description="CN hydrolase" evidence="2">
    <location>
        <begin position="244"/>
        <end position="501"/>
    </location>
</feature>
<name>A0A845AWF8_9SPHN</name>
<evidence type="ECO:0000259" key="2">
    <source>
        <dbReference type="PROSITE" id="PS50263"/>
    </source>
</evidence>
<dbReference type="Pfam" id="PF00583">
    <property type="entry name" value="Acetyltransf_1"/>
    <property type="match status" value="1"/>
</dbReference>
<dbReference type="Gene3D" id="3.40.630.30">
    <property type="match status" value="1"/>
</dbReference>
<evidence type="ECO:0000313" key="5">
    <source>
        <dbReference type="Proteomes" id="UP000431922"/>
    </source>
</evidence>
<dbReference type="InterPro" id="IPR016181">
    <property type="entry name" value="Acyl_CoA_acyltransferase"/>
</dbReference>
<keyword evidence="4" id="KW-0808">Transferase</keyword>
<dbReference type="OrthoDB" id="9811121at2"/>
<dbReference type="CDD" id="cd04301">
    <property type="entry name" value="NAT_SF"/>
    <property type="match status" value="1"/>
</dbReference>
<feature type="region of interest" description="Disordered" evidence="1">
    <location>
        <begin position="538"/>
        <end position="561"/>
    </location>
</feature>
<dbReference type="GO" id="GO:0016747">
    <property type="term" value="F:acyltransferase activity, transferring groups other than amino-acyl groups"/>
    <property type="evidence" value="ECO:0007669"/>
    <property type="project" value="InterPro"/>
</dbReference>
<dbReference type="InterPro" id="IPR036526">
    <property type="entry name" value="C-N_Hydrolase_sf"/>
</dbReference>
<dbReference type="SUPFAM" id="SSF55729">
    <property type="entry name" value="Acyl-CoA N-acyltransferases (Nat)"/>
    <property type="match status" value="1"/>
</dbReference>
<dbReference type="Gene3D" id="3.60.110.10">
    <property type="entry name" value="Carbon-nitrogen hydrolase"/>
    <property type="match status" value="1"/>
</dbReference>
<sequence length="561" mass="63099">MANSSKPASSDAESTTDKERRGKARLEVRQARPADVRAIADLVRRAYADLPAYTHGEIRGQINNFPDGCFVAKMDGVLVGYCASMRLSANTALKPHSWDEITGNGFGSRHLPTGEWLYGYEMCVDPKSRGTRIGRRLYEERRALAERLELTGIVFGGRMPNLKRFWRKVDGPQDYLAQVIENKIHDPVLRFQLANGFEPIGILPNYLPEDKKSKAFAVHMMWRNPYVDHDKPQKHRLPRGVESVRIATCQLQARSVKDFAEFIRHIEYFVDVAADYEADFIVFPELFTLMLLSFEEKELTPLEAIETLSRYTPKIRQTLSDMALKYNINIIGGSHPTRLEDGDIHNVAYVCLRDGSIYSQEKIHPTPNEAYWWNIKGGDSIDAIPTDCGPIGVLICYDSEFPELARRLVDEGARIIFVPFCTDSRQGYMRVRYCAQARAIENQCFVVMSGNVGNLPNVANMDIQYAQSCILTPCDFPFARDGIAAEASENVETLTISDVNLADLSWARAEGTVQNLADRRFDLYRIAWDKRAATNPEQYRIGADQDASVSAPKGPHSPGGG</sequence>
<dbReference type="Proteomes" id="UP000431922">
    <property type="component" value="Unassembled WGS sequence"/>
</dbReference>
<accession>A0A845AWF8</accession>
<dbReference type="EMBL" id="WTYL01000001">
    <property type="protein sequence ID" value="MXP43351.1"/>
    <property type="molecule type" value="Genomic_DNA"/>
</dbReference>
<dbReference type="AlphaFoldDB" id="A0A845AWF8"/>
<dbReference type="CDD" id="cd07574">
    <property type="entry name" value="nitrilase_Rim1_like"/>
    <property type="match status" value="1"/>
</dbReference>
<keyword evidence="5" id="KW-1185">Reference proteome</keyword>
<comment type="caution">
    <text evidence="4">The sequence shown here is derived from an EMBL/GenBank/DDBJ whole genome shotgun (WGS) entry which is preliminary data.</text>
</comment>
<reference evidence="4 5" key="1">
    <citation type="submission" date="2019-12" db="EMBL/GenBank/DDBJ databases">
        <title>Genomic-based taxomic classification of the family Erythrobacteraceae.</title>
        <authorList>
            <person name="Xu L."/>
        </authorList>
    </citation>
    <scope>NUCLEOTIDE SEQUENCE [LARGE SCALE GENOMIC DNA]</scope>
    <source>
        <strain evidence="4 5">KCTC 42453</strain>
    </source>
</reference>
<dbReference type="SUPFAM" id="SSF56317">
    <property type="entry name" value="Carbon-nitrogen hydrolase"/>
    <property type="match status" value="1"/>
</dbReference>
<dbReference type="RefSeq" id="WP_160754964.1">
    <property type="nucleotide sequence ID" value="NZ_WTYL01000001.1"/>
</dbReference>
<feature type="compositionally biased region" description="Polar residues" evidence="1">
    <location>
        <begin position="1"/>
        <end position="13"/>
    </location>
</feature>
<protein>
    <submittedName>
        <fullName evidence="4">GNAT family N-acetyltransferase</fullName>
    </submittedName>
</protein>
<feature type="region of interest" description="Disordered" evidence="1">
    <location>
        <begin position="1"/>
        <end position="29"/>
    </location>
</feature>
<evidence type="ECO:0000313" key="4">
    <source>
        <dbReference type="EMBL" id="MXP43351.1"/>
    </source>
</evidence>
<feature type="domain" description="N-acetyltransferase" evidence="3">
    <location>
        <begin position="26"/>
        <end position="225"/>
    </location>
</feature>
<dbReference type="InterPro" id="IPR000182">
    <property type="entry name" value="GNAT_dom"/>
</dbReference>
<dbReference type="PANTHER" id="PTHR23088:SF50">
    <property type="entry name" value="HYDROLASE YHCX"/>
    <property type="match status" value="1"/>
</dbReference>
<feature type="compositionally biased region" description="Basic and acidic residues" evidence="1">
    <location>
        <begin position="15"/>
        <end position="29"/>
    </location>
</feature>
<proteinExistence type="predicted"/>